<evidence type="ECO:0000256" key="6">
    <source>
        <dbReference type="SAM" id="MobiDB-lite"/>
    </source>
</evidence>
<organism evidence="7 8">
    <name type="scientific">Saccharomycopsis crataegensis</name>
    <dbReference type="NCBI Taxonomy" id="43959"/>
    <lineage>
        <taxon>Eukaryota</taxon>
        <taxon>Fungi</taxon>
        <taxon>Dikarya</taxon>
        <taxon>Ascomycota</taxon>
        <taxon>Saccharomycotina</taxon>
        <taxon>Saccharomycetes</taxon>
        <taxon>Saccharomycopsidaceae</taxon>
        <taxon>Saccharomycopsis</taxon>
    </lineage>
</organism>
<dbReference type="Gene3D" id="3.70.10.10">
    <property type="match status" value="1"/>
</dbReference>
<gene>
    <name evidence="7" type="ORF">DASC09_063300</name>
</gene>
<dbReference type="PANTHER" id="PTHR10870:SF0">
    <property type="entry name" value="CELL CYCLE CHECKPOINT PROTEIN RAD1"/>
    <property type="match status" value="1"/>
</dbReference>
<feature type="compositionally biased region" description="Basic residues" evidence="6">
    <location>
        <begin position="419"/>
        <end position="429"/>
    </location>
</feature>
<comment type="similarity">
    <text evidence="2">Belongs to the rad1 family.</text>
</comment>
<evidence type="ECO:0000256" key="3">
    <source>
        <dbReference type="ARBA" id="ARBA00022763"/>
    </source>
</evidence>
<dbReference type="PANTHER" id="PTHR10870">
    <property type="entry name" value="CELL CYCLE CHECKPOINT PROTEIN RAD1"/>
    <property type="match status" value="1"/>
</dbReference>
<feature type="region of interest" description="Disordered" evidence="6">
    <location>
        <begin position="76"/>
        <end position="111"/>
    </location>
</feature>
<dbReference type="GeneID" id="90076979"/>
<dbReference type="Proteomes" id="UP001360560">
    <property type="component" value="Unassembled WGS sequence"/>
</dbReference>
<dbReference type="InterPro" id="IPR046938">
    <property type="entry name" value="DNA_clamp_sf"/>
</dbReference>
<dbReference type="AlphaFoldDB" id="A0AAV5QWX4"/>
<dbReference type="RefSeq" id="XP_064855986.1">
    <property type="nucleotide sequence ID" value="XM_064999914.1"/>
</dbReference>
<comment type="caution">
    <text evidence="7">The sequence shown here is derived from an EMBL/GenBank/DDBJ whole genome shotgun (WGS) entry which is preliminary data.</text>
</comment>
<dbReference type="GO" id="GO:0030896">
    <property type="term" value="C:checkpoint clamp complex"/>
    <property type="evidence" value="ECO:0007669"/>
    <property type="project" value="TreeGrafter"/>
</dbReference>
<keyword evidence="4" id="KW-0234">DNA repair</keyword>
<evidence type="ECO:0000256" key="4">
    <source>
        <dbReference type="ARBA" id="ARBA00023204"/>
    </source>
</evidence>
<dbReference type="GO" id="GO:0006281">
    <property type="term" value="P:DNA repair"/>
    <property type="evidence" value="ECO:0007669"/>
    <property type="project" value="UniProtKB-KW"/>
</dbReference>
<evidence type="ECO:0000256" key="2">
    <source>
        <dbReference type="ARBA" id="ARBA00010991"/>
    </source>
</evidence>
<keyword evidence="5" id="KW-0539">Nucleus</keyword>
<sequence>MEDQSLDQDNIFEASTTEISHITAVLSAIAQVGTNAKLFIGSDGLIFVCENVHTIRASATFDKGLFEYYSFRPKPDGQNQDKSKNNNTAASETDVSSDDDDNNNNQANGLSQKVKQIRKHVRETIKICLDISSVVESFMIASSLSKVNKENVKNVTVRCKLCYKGPGENFEISFSDPLITEDCMFSTFVDIEEEDQRHLQLDTGALILESTLQADVIYDALNNLKDMNVQELYIYAANKMTNQKTLDDGRVEQNQLMFISKGEMGYSRFVFPELEKLVIRQYDPTEYQFRVVKNDFIVSVYKFDMFKKVMKAVKLSSKIRIRKDNKGIISVHLLTACNIDGISVNPKIFGVVPKGNNIRENPPDLGRRKPLYDGTIIEFILLELVVNDDDDDGGGGEDPFDKREIIELINNAEDGSGSHSKKRRRTRSKRLTEDYRPSGGLDVVNALKKKQQQQQQHHSVIDQGNYNDLPIIINTSRGINDILHNITVNKGDGPLAEGFLDDGTVLENDYEIDDNDNDFFF</sequence>
<dbReference type="PRINTS" id="PR01245">
    <property type="entry name" value="RAD1REC1"/>
</dbReference>
<reference evidence="7 8" key="1">
    <citation type="journal article" date="2023" name="Elife">
        <title>Identification of key yeast species and microbe-microbe interactions impacting larval growth of Drosophila in the wild.</title>
        <authorList>
            <person name="Mure A."/>
            <person name="Sugiura Y."/>
            <person name="Maeda R."/>
            <person name="Honda K."/>
            <person name="Sakurai N."/>
            <person name="Takahashi Y."/>
            <person name="Watada M."/>
            <person name="Katoh T."/>
            <person name="Gotoh A."/>
            <person name="Gotoh Y."/>
            <person name="Taniguchi I."/>
            <person name="Nakamura K."/>
            <person name="Hayashi T."/>
            <person name="Katayama T."/>
            <person name="Uemura T."/>
            <person name="Hattori Y."/>
        </authorList>
    </citation>
    <scope>NUCLEOTIDE SEQUENCE [LARGE SCALE GENOMIC DNA]</scope>
    <source>
        <strain evidence="7 8">SC-9</strain>
    </source>
</reference>
<evidence type="ECO:0000256" key="1">
    <source>
        <dbReference type="ARBA" id="ARBA00004123"/>
    </source>
</evidence>
<evidence type="ECO:0000313" key="8">
    <source>
        <dbReference type="Proteomes" id="UP001360560"/>
    </source>
</evidence>
<keyword evidence="8" id="KW-1185">Reference proteome</keyword>
<feature type="region of interest" description="Disordered" evidence="6">
    <location>
        <begin position="411"/>
        <end position="435"/>
    </location>
</feature>
<accession>A0AAV5QWX4</accession>
<name>A0AAV5QWX4_9ASCO</name>
<evidence type="ECO:0000313" key="7">
    <source>
        <dbReference type="EMBL" id="GMM38991.1"/>
    </source>
</evidence>
<dbReference type="GO" id="GO:0000077">
    <property type="term" value="P:DNA damage checkpoint signaling"/>
    <property type="evidence" value="ECO:0007669"/>
    <property type="project" value="InterPro"/>
</dbReference>
<feature type="compositionally biased region" description="Polar residues" evidence="6">
    <location>
        <begin position="85"/>
        <end position="94"/>
    </location>
</feature>
<proteinExistence type="inferred from homology"/>
<comment type="subcellular location">
    <subcellularLocation>
        <location evidence="1">Nucleus</location>
    </subcellularLocation>
</comment>
<dbReference type="EMBL" id="BTFZ01000020">
    <property type="protein sequence ID" value="GMM38991.1"/>
    <property type="molecule type" value="Genomic_DNA"/>
</dbReference>
<dbReference type="SUPFAM" id="SSF55979">
    <property type="entry name" value="DNA clamp"/>
    <property type="match status" value="1"/>
</dbReference>
<dbReference type="InterPro" id="IPR003021">
    <property type="entry name" value="Rad1_Rec1_Rad17"/>
</dbReference>
<dbReference type="Pfam" id="PF02144">
    <property type="entry name" value="Rad1"/>
    <property type="match status" value="1"/>
</dbReference>
<protein>
    <submittedName>
        <fullName evidence="7">Rad17 protein</fullName>
    </submittedName>
</protein>
<keyword evidence="3" id="KW-0227">DNA damage</keyword>
<evidence type="ECO:0000256" key="5">
    <source>
        <dbReference type="ARBA" id="ARBA00023242"/>
    </source>
</evidence>